<dbReference type="KEGG" id="gaz:Pan241w_51880"/>
<keyword evidence="1" id="KW-1133">Transmembrane helix</keyword>
<keyword evidence="1" id="KW-0812">Transmembrane</keyword>
<evidence type="ECO:0000313" key="2">
    <source>
        <dbReference type="EMBL" id="QDT45070.1"/>
    </source>
</evidence>
<evidence type="ECO:0000256" key="1">
    <source>
        <dbReference type="SAM" id="Phobius"/>
    </source>
</evidence>
<dbReference type="RefSeq" id="WP_145221074.1">
    <property type="nucleotide sequence ID" value="NZ_CP036269.1"/>
</dbReference>
<gene>
    <name evidence="2" type="ORF">Pan241w_51880</name>
</gene>
<dbReference type="EMBL" id="CP036269">
    <property type="protein sequence ID" value="QDT45070.1"/>
    <property type="molecule type" value="Genomic_DNA"/>
</dbReference>
<reference evidence="2 3" key="1">
    <citation type="submission" date="2019-02" db="EMBL/GenBank/DDBJ databases">
        <title>Deep-cultivation of Planctomycetes and their phenomic and genomic characterization uncovers novel biology.</title>
        <authorList>
            <person name="Wiegand S."/>
            <person name="Jogler M."/>
            <person name="Boedeker C."/>
            <person name="Pinto D."/>
            <person name="Vollmers J."/>
            <person name="Rivas-Marin E."/>
            <person name="Kohn T."/>
            <person name="Peeters S.H."/>
            <person name="Heuer A."/>
            <person name="Rast P."/>
            <person name="Oberbeckmann S."/>
            <person name="Bunk B."/>
            <person name="Jeske O."/>
            <person name="Meyerdierks A."/>
            <person name="Storesund J.E."/>
            <person name="Kallscheuer N."/>
            <person name="Luecker S."/>
            <person name="Lage O.M."/>
            <person name="Pohl T."/>
            <person name="Merkel B.J."/>
            <person name="Hornburger P."/>
            <person name="Mueller R.-W."/>
            <person name="Bruemmer F."/>
            <person name="Labrenz M."/>
            <person name="Spormann A.M."/>
            <person name="Op den Camp H."/>
            <person name="Overmann J."/>
            <person name="Amann R."/>
            <person name="Jetten M.S.M."/>
            <person name="Mascher T."/>
            <person name="Medema M.H."/>
            <person name="Devos D.P."/>
            <person name="Kaster A.-K."/>
            <person name="Ovreas L."/>
            <person name="Rohde M."/>
            <person name="Galperin M.Y."/>
            <person name="Jogler C."/>
        </authorList>
    </citation>
    <scope>NUCLEOTIDE SEQUENCE [LARGE SCALE GENOMIC DNA]</scope>
    <source>
        <strain evidence="2 3">Pan241w</strain>
    </source>
</reference>
<sequence>MKLLLIILLITFVALWLVNMILGRIWGFYEPFEWSSGGKSNFVSELAMLVFFSSCLLGMALNSELLPICFTFAVPAWLIGFMSQERARKRFQLKESELYEANKKEHPGIFDSLPPENLDDFDDEIFDLYDAGIATYLGTISRGDLQILISRFELDGEQGPNDIFVFYEMVELAKETGISDELEALLYQALEKRDALYLRWLPQLSSLNSQREADCDSVGSI</sequence>
<keyword evidence="3" id="KW-1185">Reference proteome</keyword>
<evidence type="ECO:0000313" key="3">
    <source>
        <dbReference type="Proteomes" id="UP000317171"/>
    </source>
</evidence>
<accession>A0A517RMG0</accession>
<protein>
    <submittedName>
        <fullName evidence="2">Uncharacterized protein</fullName>
    </submittedName>
</protein>
<proteinExistence type="predicted"/>
<dbReference type="AlphaFoldDB" id="A0A517RMG0"/>
<keyword evidence="1" id="KW-0472">Membrane</keyword>
<dbReference type="Proteomes" id="UP000317171">
    <property type="component" value="Chromosome"/>
</dbReference>
<organism evidence="2 3">
    <name type="scientific">Gimesia alba</name>
    <dbReference type="NCBI Taxonomy" id="2527973"/>
    <lineage>
        <taxon>Bacteria</taxon>
        <taxon>Pseudomonadati</taxon>
        <taxon>Planctomycetota</taxon>
        <taxon>Planctomycetia</taxon>
        <taxon>Planctomycetales</taxon>
        <taxon>Planctomycetaceae</taxon>
        <taxon>Gimesia</taxon>
    </lineage>
</organism>
<name>A0A517RMG0_9PLAN</name>
<feature type="transmembrane region" description="Helical" evidence="1">
    <location>
        <begin position="47"/>
        <end position="80"/>
    </location>
</feature>
<dbReference type="OrthoDB" id="288791at2"/>